<sequence length="88" mass="9914">MKCGVRFCGGCNPQYDRGKAFEEIKNQIKDVDFVNAVEGVPHDLLLVIGGCSSCCAGYEQFETKNGVLKMWNKTHIERICDEINKKKD</sequence>
<evidence type="ECO:0000313" key="1">
    <source>
        <dbReference type="EMBL" id="MBC6680672.1"/>
    </source>
</evidence>
<name>A0A923NP41_9FIRM</name>
<dbReference type="EMBL" id="JACRYT010000017">
    <property type="protein sequence ID" value="MBC6680672.1"/>
    <property type="molecule type" value="Genomic_DNA"/>
</dbReference>
<comment type="caution">
    <text evidence="1">The sequence shown here is derived from an EMBL/GenBank/DDBJ whole genome shotgun (WGS) entry which is preliminary data.</text>
</comment>
<organism evidence="1 2">
    <name type="scientific">Zhenpiania hominis</name>
    <dbReference type="NCBI Taxonomy" id="2763644"/>
    <lineage>
        <taxon>Bacteria</taxon>
        <taxon>Bacillati</taxon>
        <taxon>Bacillota</taxon>
        <taxon>Clostridia</taxon>
        <taxon>Peptostreptococcales</taxon>
        <taxon>Anaerovoracaceae</taxon>
        <taxon>Zhenpiania</taxon>
    </lineage>
</organism>
<dbReference type="Proteomes" id="UP000602647">
    <property type="component" value="Unassembled WGS sequence"/>
</dbReference>
<dbReference type="AlphaFoldDB" id="A0A923NP41"/>
<reference evidence="1" key="1">
    <citation type="submission" date="2020-08" db="EMBL/GenBank/DDBJ databases">
        <title>Genome public.</title>
        <authorList>
            <person name="Liu C."/>
            <person name="Sun Q."/>
        </authorList>
    </citation>
    <scope>NUCLEOTIDE SEQUENCE</scope>
    <source>
        <strain evidence="1">BX12</strain>
    </source>
</reference>
<accession>A0A923NP41</accession>
<dbReference type="RefSeq" id="WP_187303771.1">
    <property type="nucleotide sequence ID" value="NZ_CBCTON010000003.1"/>
</dbReference>
<proteinExistence type="predicted"/>
<keyword evidence="2" id="KW-1185">Reference proteome</keyword>
<evidence type="ECO:0000313" key="2">
    <source>
        <dbReference type="Proteomes" id="UP000602647"/>
    </source>
</evidence>
<protein>
    <submittedName>
        <fullName evidence="1">Uncharacterized protein</fullName>
    </submittedName>
</protein>
<gene>
    <name evidence="1" type="ORF">H9L42_12660</name>
</gene>